<feature type="compositionally biased region" description="Low complexity" evidence="1">
    <location>
        <begin position="73"/>
        <end position="89"/>
    </location>
</feature>
<dbReference type="GO" id="GO:0005096">
    <property type="term" value="F:GTPase activator activity"/>
    <property type="evidence" value="ECO:0007669"/>
    <property type="project" value="TreeGrafter"/>
</dbReference>
<sequence length="725" mass="80295">MISTADFDTAPLAPSSPPGMTTSKSSKSSSFQSSVHSDDASVLDDVGHFEDIGLDDDSATLKSTRQPGMDRITSPTTATSTTARSLVTSKRTPAPRSSSQSNLRSTLQTSNPRSTSLTVLTDSIHPTSPRRRSSNSNFSSRSQPGSGRRRSPSPQISSNPRDPTFLPRPRRGSWQSNQRKSLAELEHECDEDEDDDIPDGLVLDNVPISPRPQHERPPSRQPSLSPSPDRGQQPKERVRSVGNGTPAVAQAQGSLKSPKWKEEAAQVDRSPNRPAQTRAHSWNAALAHLNAEAKALTEKLEEHADEEEERARRPSASGRPNTWNSMQRSHQYAYDKKERVKSTPELPPLRRTNVMIDPLPVSKEKEAVLSRTRPSWLPPKDPAEERRHIREYQKMMAASAKADERREAARRSRTEARETTLDGAMHAWEHEVIPNWNQAIRERRTRDMWWKGVPPRSRGIIWLQAIGNDLGLTEASFEAALQRAHELESRVKQDKGSAEDHRKAQWFTQIRQDAAHDTWQGLHIFDVEGPLHGSLVDVLMAYAMYRNDVGYVHGCNTVAALLLLNLTSPAAVFVALANILNRPLPLSFCTSDYGAQSSAYNYVLQGLSQKSPTLHEHLVKVIEDADPGIYLQQVFASIFTAQLSVDTAARLWDIYVFEGDSLLVRAAVAILLENEMTLLGVRTGTEVKSTISKSLNPELKDEPPALSAPGAEEKFIAAVKAAGRT</sequence>
<feature type="compositionally biased region" description="Polar residues" evidence="1">
    <location>
        <begin position="318"/>
        <end position="330"/>
    </location>
</feature>
<dbReference type="Gene3D" id="1.10.472.80">
    <property type="entry name" value="Ypt/Rab-GAP domain of gyp1p, domain 3"/>
    <property type="match status" value="1"/>
</dbReference>
<evidence type="ECO:0000259" key="2">
    <source>
        <dbReference type="PROSITE" id="PS50086"/>
    </source>
</evidence>
<dbReference type="Pfam" id="PF22874">
    <property type="entry name" value="SBE2_M"/>
    <property type="match status" value="1"/>
</dbReference>
<dbReference type="FunFam" id="1.10.8.270:FF:000034">
    <property type="entry name" value="TBC (Tre-2/Bub2/Cdc16) domain family"/>
    <property type="match status" value="1"/>
</dbReference>
<dbReference type="InterPro" id="IPR053949">
    <property type="entry name" value="SBE2/SBE22_M"/>
</dbReference>
<feature type="compositionally biased region" description="Polar residues" evidence="1">
    <location>
        <begin position="95"/>
        <end position="126"/>
    </location>
</feature>
<gene>
    <name evidence="3" type="ORF">F5Z01DRAFT_643378</name>
</gene>
<dbReference type="PROSITE" id="PS50086">
    <property type="entry name" value="TBC_RABGAP"/>
    <property type="match status" value="1"/>
</dbReference>
<feature type="compositionally biased region" description="Basic and acidic residues" evidence="1">
    <location>
        <begin position="333"/>
        <end position="342"/>
    </location>
</feature>
<evidence type="ECO:0000256" key="1">
    <source>
        <dbReference type="SAM" id="MobiDB-lite"/>
    </source>
</evidence>
<comment type="caution">
    <text evidence="3">The sequence shown here is derived from an EMBL/GenBank/DDBJ whole genome shotgun (WGS) entry which is preliminary data.</text>
</comment>
<dbReference type="Proteomes" id="UP000887229">
    <property type="component" value="Unassembled WGS sequence"/>
</dbReference>
<feature type="compositionally biased region" description="Acidic residues" evidence="1">
    <location>
        <begin position="187"/>
        <end position="198"/>
    </location>
</feature>
<dbReference type="SUPFAM" id="SSF47923">
    <property type="entry name" value="Ypt/Rab-GAP domain of gyp1p"/>
    <property type="match status" value="2"/>
</dbReference>
<dbReference type="GO" id="GO:0031267">
    <property type="term" value="F:small GTPase binding"/>
    <property type="evidence" value="ECO:0007669"/>
    <property type="project" value="TreeGrafter"/>
</dbReference>
<dbReference type="EMBL" id="MU251243">
    <property type="protein sequence ID" value="KAG9258481.1"/>
    <property type="molecule type" value="Genomic_DNA"/>
</dbReference>
<dbReference type="Pfam" id="PF00566">
    <property type="entry name" value="RabGAP-TBC"/>
    <property type="match status" value="1"/>
</dbReference>
<name>A0A9P8CW84_9HYPO</name>
<feature type="compositionally biased region" description="Low complexity" evidence="1">
    <location>
        <begin position="134"/>
        <end position="161"/>
    </location>
</feature>
<feature type="region of interest" description="Disordered" evidence="1">
    <location>
        <begin position="365"/>
        <end position="384"/>
    </location>
</feature>
<feature type="compositionally biased region" description="Low complexity" evidence="1">
    <location>
        <begin position="18"/>
        <end position="35"/>
    </location>
</feature>
<dbReference type="InterPro" id="IPR035969">
    <property type="entry name" value="Rab-GAP_TBC_sf"/>
</dbReference>
<keyword evidence="4" id="KW-1185">Reference proteome</keyword>
<reference evidence="3" key="1">
    <citation type="journal article" date="2021" name="IMA Fungus">
        <title>Genomic characterization of three marine fungi, including Emericellopsis atlantica sp. nov. with signatures of a generalist lifestyle and marine biomass degradation.</title>
        <authorList>
            <person name="Hagestad O.C."/>
            <person name="Hou L."/>
            <person name="Andersen J.H."/>
            <person name="Hansen E.H."/>
            <person name="Altermark B."/>
            <person name="Li C."/>
            <person name="Kuhnert E."/>
            <person name="Cox R.J."/>
            <person name="Crous P.W."/>
            <person name="Spatafora J.W."/>
            <person name="Lail K."/>
            <person name="Amirebrahimi M."/>
            <person name="Lipzen A."/>
            <person name="Pangilinan J."/>
            <person name="Andreopoulos W."/>
            <person name="Hayes R.D."/>
            <person name="Ng V."/>
            <person name="Grigoriev I.V."/>
            <person name="Jackson S.A."/>
            <person name="Sutton T.D.S."/>
            <person name="Dobson A.D.W."/>
            <person name="Rama T."/>
        </authorList>
    </citation>
    <scope>NUCLEOTIDE SEQUENCE</scope>
    <source>
        <strain evidence="3">TS7</strain>
    </source>
</reference>
<accession>A0A9P8CW84</accession>
<dbReference type="Gene3D" id="1.10.10.750">
    <property type="entry name" value="Ypt/Rab-GAP domain of gyp1p, domain 1"/>
    <property type="match status" value="1"/>
</dbReference>
<dbReference type="Gene3D" id="1.10.8.270">
    <property type="entry name" value="putative rabgap domain of human tbc1 domain family member 14 like domains"/>
    <property type="match status" value="1"/>
</dbReference>
<evidence type="ECO:0000313" key="3">
    <source>
        <dbReference type="EMBL" id="KAG9258481.1"/>
    </source>
</evidence>
<feature type="compositionally biased region" description="Low complexity" evidence="1">
    <location>
        <begin position="221"/>
        <end position="230"/>
    </location>
</feature>
<dbReference type="GeneID" id="70293608"/>
<feature type="compositionally biased region" description="Low complexity" evidence="1">
    <location>
        <begin position="284"/>
        <end position="294"/>
    </location>
</feature>
<feature type="domain" description="Rab-GAP TBC" evidence="2">
    <location>
        <begin position="452"/>
        <end position="659"/>
    </location>
</feature>
<organism evidence="3 4">
    <name type="scientific">Emericellopsis atlantica</name>
    <dbReference type="NCBI Taxonomy" id="2614577"/>
    <lineage>
        <taxon>Eukaryota</taxon>
        <taxon>Fungi</taxon>
        <taxon>Dikarya</taxon>
        <taxon>Ascomycota</taxon>
        <taxon>Pezizomycotina</taxon>
        <taxon>Sordariomycetes</taxon>
        <taxon>Hypocreomycetidae</taxon>
        <taxon>Hypocreales</taxon>
        <taxon>Bionectriaceae</taxon>
        <taxon>Emericellopsis</taxon>
    </lineage>
</organism>
<evidence type="ECO:0000313" key="4">
    <source>
        <dbReference type="Proteomes" id="UP000887229"/>
    </source>
</evidence>
<dbReference type="InterPro" id="IPR000195">
    <property type="entry name" value="Rab-GAP-TBC_dom"/>
</dbReference>
<protein>
    <submittedName>
        <fullName evidence="3">TBC domain-containing protein</fullName>
    </submittedName>
</protein>
<proteinExistence type="predicted"/>
<dbReference type="PANTHER" id="PTHR47219:SF15">
    <property type="entry name" value="TBC1 DOMAIN FAMILY MEMBER 12 ISOFORM X1"/>
    <property type="match status" value="1"/>
</dbReference>
<feature type="region of interest" description="Disordered" evidence="1">
    <location>
        <begin position="1"/>
        <end position="357"/>
    </location>
</feature>
<dbReference type="OrthoDB" id="289721at2759"/>
<dbReference type="PANTHER" id="PTHR47219">
    <property type="entry name" value="RAB GTPASE-ACTIVATING PROTEIN 1-LIKE"/>
    <property type="match status" value="1"/>
</dbReference>
<dbReference type="SMART" id="SM00164">
    <property type="entry name" value="TBC"/>
    <property type="match status" value="1"/>
</dbReference>
<dbReference type="InterPro" id="IPR050302">
    <property type="entry name" value="Rab_GAP_TBC_domain"/>
</dbReference>
<dbReference type="RefSeq" id="XP_046122405.1">
    <property type="nucleotide sequence ID" value="XM_046262705.1"/>
</dbReference>
<dbReference type="AlphaFoldDB" id="A0A9P8CW84"/>